<name>A0A0J0XYY9_9TREE</name>
<dbReference type="RefSeq" id="XP_018282737.1">
    <property type="nucleotide sequence ID" value="XM_018427275.1"/>
</dbReference>
<feature type="region of interest" description="Disordered" evidence="11">
    <location>
        <begin position="577"/>
        <end position="601"/>
    </location>
</feature>
<feature type="compositionally biased region" description="Polar residues" evidence="11">
    <location>
        <begin position="128"/>
        <end position="151"/>
    </location>
</feature>
<dbReference type="CDD" id="cd12121">
    <property type="entry name" value="MARK_C_like"/>
    <property type="match status" value="1"/>
</dbReference>
<dbReference type="PROSITE" id="PS00108">
    <property type="entry name" value="PROTEIN_KINASE_ST"/>
    <property type="match status" value="1"/>
</dbReference>
<dbReference type="PROSITE" id="PS00107">
    <property type="entry name" value="PROTEIN_KINASE_ATP"/>
    <property type="match status" value="1"/>
</dbReference>
<dbReference type="OrthoDB" id="193931at2759"/>
<keyword evidence="15" id="KW-1185">Reference proteome</keyword>
<feature type="compositionally biased region" description="Polar residues" evidence="11">
    <location>
        <begin position="226"/>
        <end position="235"/>
    </location>
</feature>
<dbReference type="FunFam" id="1.10.510.10:FF:000958">
    <property type="entry name" value="Non-specific serine/threonine protein kinase"/>
    <property type="match status" value="1"/>
</dbReference>
<dbReference type="Proteomes" id="UP000053611">
    <property type="component" value="Unassembled WGS sequence"/>
</dbReference>
<dbReference type="InterPro" id="IPR011009">
    <property type="entry name" value="Kinase-like_dom_sf"/>
</dbReference>
<comment type="similarity">
    <text evidence="1">Belongs to the protein kinase superfamily. CAMK Ser/Thr protein kinase family. NIM1 subfamily.</text>
</comment>
<feature type="compositionally biased region" description="Polar residues" evidence="11">
    <location>
        <begin position="811"/>
        <end position="823"/>
    </location>
</feature>
<feature type="region of interest" description="Disordered" evidence="11">
    <location>
        <begin position="795"/>
        <end position="830"/>
    </location>
</feature>
<evidence type="ECO:0000256" key="1">
    <source>
        <dbReference type="ARBA" id="ARBA00010791"/>
    </source>
</evidence>
<sequence>MERTGRSPTAYQPLPAHLHAAAQEPLSANGMTTPSYGGLVAPGIEWEYVINADGTKSRAPSRSPQRGTETHRSLSNPMESSSSGPNDLQVPYTAPAASSAHAFTSHPSSHPHEPTISEQANAYIGRSVTQAQATSPAPSQSLQTPHVPSQQGSPRPGRAPASPRHFGQPQTLDNGSTPGSSTPRDDSVGPPNESERRRERDRDRERERDRDRDREHPAQSDRHANTHSSSATSGSKPRRQYRQVGDWILQKTLGQGSMGKVKLGVNVRTQERCAVKIVPRHRDDPTKVDSSGRSKDESKEIRTVREASISLLLHHPYICGMRDFLVHSNHYYMVFEYIDGGQMLDYIIAHGRLRERAARKFARQIGSALDYCHHNNIVHRDLKIENILISNNGNIKIIDFGLSNLYSPLRHLSTFCGSLYFAAPELLNAKLYTGPEVDVWSFGIVLYVLVCGKVPFDDQSMPALHAKIKRGLAEYPAWLSNDCKSLLQRMLNTNPQERATLAEVLSHPWMTKGFDGRPPDSHLIHREPLRAEDLDLSVIQRMQGFTFGTPEEIYDNLVKVLSSEAYQRCVAQWEARRESRRSGGPGLNGSTSQTMLSADIESPKKKRFSGFDLKKKFFKEEKRVEEPAQAVKEPLDPSSGFDPLISIYFLAREKKERAKVYGDAHFASSRGSLDASSIKPADFGSNLPSIPAPAAAHAATSAMAYDATPGSTRDNVGQPRLRAEELAAAKGVMQHPTADSAKTNIADVPMAARRDGRAAQQPMSMAAAAAAMEGDNRRMSASIDQAERRISVGSMTGQMAKASLSRRPSQRDSNNTSTGTAVNPVTPPDYQVPVGYIQDKSGGIRPIGSPELDEIEVADVANIDVKSVYLKGLFSVSTTSTKSARTLLRDISHVLDRIGIKYRPIRGGFECIHVPSIDLKSVVHGDEARSQLHVPVGNESSTSKHKLSLRNSNAAGSNTTTGRGDSPLPATALVVGGSSGTVGMLDSASGAPKPARVDLDDADAWGAQFGANSTLCVRFEVFVVKVPWLPLHGIQFRRIGGDGWQYQQLAKTILREMRL</sequence>
<evidence type="ECO:0000259" key="13">
    <source>
        <dbReference type="PROSITE" id="PS50032"/>
    </source>
</evidence>
<dbReference type="AlphaFoldDB" id="A0A0J0XYY9"/>
<feature type="region of interest" description="Disordered" evidence="11">
    <location>
        <begin position="931"/>
        <end position="969"/>
    </location>
</feature>
<dbReference type="GO" id="GO:0005737">
    <property type="term" value="C:cytoplasm"/>
    <property type="evidence" value="ECO:0007669"/>
    <property type="project" value="TreeGrafter"/>
</dbReference>
<comment type="catalytic activity">
    <reaction evidence="9">
        <text>L-seryl-[protein] + ATP = O-phospho-L-seryl-[protein] + ADP + H(+)</text>
        <dbReference type="Rhea" id="RHEA:17989"/>
        <dbReference type="Rhea" id="RHEA-COMP:9863"/>
        <dbReference type="Rhea" id="RHEA-COMP:11604"/>
        <dbReference type="ChEBI" id="CHEBI:15378"/>
        <dbReference type="ChEBI" id="CHEBI:29999"/>
        <dbReference type="ChEBI" id="CHEBI:30616"/>
        <dbReference type="ChEBI" id="CHEBI:83421"/>
        <dbReference type="ChEBI" id="CHEBI:456216"/>
        <dbReference type="EC" id="2.7.11.1"/>
    </reaction>
</comment>
<dbReference type="GO" id="GO:0106310">
    <property type="term" value="F:protein serine kinase activity"/>
    <property type="evidence" value="ECO:0007669"/>
    <property type="project" value="RHEA"/>
</dbReference>
<comment type="catalytic activity">
    <reaction evidence="8">
        <text>L-threonyl-[protein] + ATP = O-phospho-L-threonyl-[protein] + ADP + H(+)</text>
        <dbReference type="Rhea" id="RHEA:46608"/>
        <dbReference type="Rhea" id="RHEA-COMP:11060"/>
        <dbReference type="Rhea" id="RHEA-COMP:11605"/>
        <dbReference type="ChEBI" id="CHEBI:15378"/>
        <dbReference type="ChEBI" id="CHEBI:30013"/>
        <dbReference type="ChEBI" id="CHEBI:30616"/>
        <dbReference type="ChEBI" id="CHEBI:61977"/>
        <dbReference type="ChEBI" id="CHEBI:456216"/>
        <dbReference type="EC" id="2.7.11.1"/>
    </reaction>
</comment>
<feature type="compositionally biased region" description="Low complexity" evidence="11">
    <location>
        <begin position="152"/>
        <end position="164"/>
    </location>
</feature>
<dbReference type="GO" id="GO:0004674">
    <property type="term" value="F:protein serine/threonine kinase activity"/>
    <property type="evidence" value="ECO:0007669"/>
    <property type="project" value="UniProtKB-KW"/>
</dbReference>
<dbReference type="InterPro" id="IPR001772">
    <property type="entry name" value="KA1_dom"/>
</dbReference>
<evidence type="ECO:0000259" key="12">
    <source>
        <dbReference type="PROSITE" id="PS50011"/>
    </source>
</evidence>
<feature type="region of interest" description="Disordered" evidence="11">
    <location>
        <begin position="128"/>
        <end position="241"/>
    </location>
</feature>
<dbReference type="InterPro" id="IPR028375">
    <property type="entry name" value="KA1/Ssp2_C"/>
</dbReference>
<dbReference type="GO" id="GO:0005524">
    <property type="term" value="F:ATP binding"/>
    <property type="evidence" value="ECO:0007669"/>
    <property type="project" value="UniProtKB-UniRule"/>
</dbReference>
<gene>
    <name evidence="14" type="ORF">CC85DRAFT_58253</name>
</gene>
<dbReference type="PROSITE" id="PS50011">
    <property type="entry name" value="PROTEIN_KINASE_DOM"/>
    <property type="match status" value="1"/>
</dbReference>
<dbReference type="SUPFAM" id="SSF56112">
    <property type="entry name" value="Protein kinase-like (PK-like)"/>
    <property type="match status" value="1"/>
</dbReference>
<dbReference type="InterPro" id="IPR017441">
    <property type="entry name" value="Protein_kinase_ATP_BS"/>
</dbReference>
<protein>
    <recommendedName>
        <fullName evidence="2">non-specific serine/threonine protein kinase</fullName>
        <ecNumber evidence="2">2.7.11.1</ecNumber>
    </recommendedName>
</protein>
<feature type="compositionally biased region" description="Polar residues" evidence="11">
    <location>
        <begin position="1"/>
        <end position="10"/>
    </location>
</feature>
<reference evidence="14 15" key="1">
    <citation type="submission" date="2015-03" db="EMBL/GenBank/DDBJ databases">
        <title>Genomics and transcriptomics of the oil-accumulating basidiomycete yeast T. oleaginosus allow insights into substrate utilization and the diverse evolutionary trajectories of mating systems in fungi.</title>
        <authorList>
            <consortium name="DOE Joint Genome Institute"/>
            <person name="Kourist R."/>
            <person name="Kracht O."/>
            <person name="Bracharz F."/>
            <person name="Lipzen A."/>
            <person name="Nolan M."/>
            <person name="Ohm R."/>
            <person name="Grigoriev I."/>
            <person name="Sun S."/>
            <person name="Heitman J."/>
            <person name="Bruck T."/>
            <person name="Nowrousian M."/>
        </authorList>
    </citation>
    <scope>NUCLEOTIDE SEQUENCE [LARGE SCALE GENOMIC DNA]</scope>
    <source>
        <strain evidence="14 15">IBC0246</strain>
    </source>
</reference>
<dbReference type="SUPFAM" id="SSF103243">
    <property type="entry name" value="KA1-like"/>
    <property type="match status" value="1"/>
</dbReference>
<dbReference type="EC" id="2.7.11.1" evidence="2"/>
<dbReference type="GeneID" id="28987878"/>
<feature type="compositionally biased region" description="Basic and acidic residues" evidence="11">
    <location>
        <begin position="183"/>
        <end position="224"/>
    </location>
</feature>
<dbReference type="EMBL" id="KQ087178">
    <property type="protein sequence ID" value="KLT46246.1"/>
    <property type="molecule type" value="Genomic_DNA"/>
</dbReference>
<dbReference type="Gene3D" id="3.30.310.80">
    <property type="entry name" value="Kinase associated domain 1, KA1"/>
    <property type="match status" value="1"/>
</dbReference>
<dbReference type="InterPro" id="IPR000719">
    <property type="entry name" value="Prot_kinase_dom"/>
</dbReference>
<dbReference type="Pfam" id="PF00069">
    <property type="entry name" value="Pkinase"/>
    <property type="match status" value="1"/>
</dbReference>
<dbReference type="GO" id="GO:0035556">
    <property type="term" value="P:intracellular signal transduction"/>
    <property type="evidence" value="ECO:0007669"/>
    <property type="project" value="TreeGrafter"/>
</dbReference>
<evidence type="ECO:0000256" key="3">
    <source>
        <dbReference type="ARBA" id="ARBA00022527"/>
    </source>
</evidence>
<evidence type="ECO:0000256" key="6">
    <source>
        <dbReference type="ARBA" id="ARBA00022777"/>
    </source>
</evidence>
<dbReference type="GO" id="GO:0000226">
    <property type="term" value="P:microtubule cytoskeleton organization"/>
    <property type="evidence" value="ECO:0007669"/>
    <property type="project" value="TreeGrafter"/>
</dbReference>
<evidence type="ECO:0000256" key="5">
    <source>
        <dbReference type="ARBA" id="ARBA00022741"/>
    </source>
</evidence>
<dbReference type="Gene3D" id="1.10.510.10">
    <property type="entry name" value="Transferase(Phosphotransferase) domain 1"/>
    <property type="match status" value="1"/>
</dbReference>
<evidence type="ECO:0000256" key="2">
    <source>
        <dbReference type="ARBA" id="ARBA00012513"/>
    </source>
</evidence>
<accession>A0A0J0XYY9</accession>
<evidence type="ECO:0000256" key="10">
    <source>
        <dbReference type="PROSITE-ProRule" id="PRU10141"/>
    </source>
</evidence>
<proteinExistence type="inferred from homology"/>
<dbReference type="PANTHER" id="PTHR24346:SF82">
    <property type="entry name" value="KP78A-RELATED"/>
    <property type="match status" value="1"/>
</dbReference>
<feature type="domain" description="Protein kinase" evidence="12">
    <location>
        <begin position="247"/>
        <end position="510"/>
    </location>
</feature>
<evidence type="ECO:0000256" key="4">
    <source>
        <dbReference type="ARBA" id="ARBA00022679"/>
    </source>
</evidence>
<feature type="domain" description="KA1" evidence="13">
    <location>
        <begin position="1010"/>
        <end position="1059"/>
    </location>
</feature>
<feature type="compositionally biased region" description="Polar residues" evidence="11">
    <location>
        <begin position="58"/>
        <end position="86"/>
    </location>
</feature>
<evidence type="ECO:0000256" key="7">
    <source>
        <dbReference type="ARBA" id="ARBA00022840"/>
    </source>
</evidence>
<keyword evidence="6 14" id="KW-0418">Kinase</keyword>
<keyword evidence="3" id="KW-0723">Serine/threonine-protein kinase</keyword>
<evidence type="ECO:0000256" key="8">
    <source>
        <dbReference type="ARBA" id="ARBA00047899"/>
    </source>
</evidence>
<dbReference type="STRING" id="879819.A0A0J0XYY9"/>
<feature type="binding site" evidence="10">
    <location>
        <position position="276"/>
    </location>
    <ligand>
        <name>ATP</name>
        <dbReference type="ChEBI" id="CHEBI:30616"/>
    </ligand>
</feature>
<feature type="region of interest" description="Disordered" evidence="11">
    <location>
        <begin position="1"/>
        <end position="37"/>
    </location>
</feature>
<dbReference type="Pfam" id="PF02149">
    <property type="entry name" value="KA1"/>
    <property type="match status" value="1"/>
</dbReference>
<feature type="compositionally biased region" description="Polar residues" evidence="11">
    <location>
        <begin position="949"/>
        <end position="963"/>
    </location>
</feature>
<evidence type="ECO:0000256" key="11">
    <source>
        <dbReference type="SAM" id="MobiDB-lite"/>
    </source>
</evidence>
<evidence type="ECO:0000256" key="9">
    <source>
        <dbReference type="ARBA" id="ARBA00048679"/>
    </source>
</evidence>
<dbReference type="CDD" id="cd14077">
    <property type="entry name" value="STKc_Kin1_2"/>
    <property type="match status" value="1"/>
</dbReference>
<evidence type="ECO:0000313" key="14">
    <source>
        <dbReference type="EMBL" id="KLT46246.1"/>
    </source>
</evidence>
<dbReference type="SMART" id="SM00220">
    <property type="entry name" value="S_TKc"/>
    <property type="match status" value="1"/>
</dbReference>
<feature type="region of interest" description="Disordered" evidence="11">
    <location>
        <begin position="54"/>
        <end position="115"/>
    </location>
</feature>
<feature type="compositionally biased region" description="Polar residues" evidence="11">
    <location>
        <begin position="168"/>
        <end position="182"/>
    </location>
</feature>
<organism evidence="14 15">
    <name type="scientific">Cutaneotrichosporon oleaginosum</name>
    <dbReference type="NCBI Taxonomy" id="879819"/>
    <lineage>
        <taxon>Eukaryota</taxon>
        <taxon>Fungi</taxon>
        <taxon>Dikarya</taxon>
        <taxon>Basidiomycota</taxon>
        <taxon>Agaricomycotina</taxon>
        <taxon>Tremellomycetes</taxon>
        <taxon>Trichosporonales</taxon>
        <taxon>Trichosporonaceae</taxon>
        <taxon>Cutaneotrichosporon</taxon>
    </lineage>
</organism>
<keyword evidence="7 10" id="KW-0067">ATP-binding</keyword>
<dbReference type="InterPro" id="IPR008271">
    <property type="entry name" value="Ser/Thr_kinase_AS"/>
</dbReference>
<evidence type="ECO:0000313" key="15">
    <source>
        <dbReference type="Proteomes" id="UP000053611"/>
    </source>
</evidence>
<dbReference type="PROSITE" id="PS50032">
    <property type="entry name" value="KA1"/>
    <property type="match status" value="1"/>
</dbReference>
<keyword evidence="4" id="KW-0808">Transferase</keyword>
<dbReference type="PANTHER" id="PTHR24346">
    <property type="entry name" value="MAP/MICROTUBULE AFFINITY-REGULATING KINASE"/>
    <property type="match status" value="1"/>
</dbReference>
<keyword evidence="5 10" id="KW-0547">Nucleotide-binding</keyword>
<feature type="region of interest" description="Disordered" evidence="11">
    <location>
        <begin position="276"/>
        <end position="300"/>
    </location>
</feature>